<evidence type="ECO:0008006" key="4">
    <source>
        <dbReference type="Google" id="ProtNLM"/>
    </source>
</evidence>
<evidence type="ECO:0000313" key="3">
    <source>
        <dbReference type="Proteomes" id="UP001500141"/>
    </source>
</evidence>
<sequence length="64" mass="7135">MKTSHINKNTSVNSLLIFLASFGISFSLVNEFVFDKPKSELLVIMICLLVAGFASKKRNQSKDN</sequence>
<evidence type="ECO:0000256" key="1">
    <source>
        <dbReference type="SAM" id="Phobius"/>
    </source>
</evidence>
<feature type="transmembrane region" description="Helical" evidence="1">
    <location>
        <begin position="39"/>
        <end position="55"/>
    </location>
</feature>
<keyword evidence="1" id="KW-0472">Membrane</keyword>
<keyword evidence="1" id="KW-0812">Transmembrane</keyword>
<comment type="caution">
    <text evidence="2">The sequence shown here is derived from an EMBL/GenBank/DDBJ whole genome shotgun (WGS) entry which is preliminary data.</text>
</comment>
<gene>
    <name evidence="2" type="ORF">GCM10023230_09900</name>
</gene>
<name>A0ABP8ZPL7_9FLAO</name>
<protein>
    <recommendedName>
        <fullName evidence="4">Gliding motility protein GldL</fullName>
    </recommendedName>
</protein>
<dbReference type="Proteomes" id="UP001500141">
    <property type="component" value="Unassembled WGS sequence"/>
</dbReference>
<reference evidence="3" key="1">
    <citation type="journal article" date="2019" name="Int. J. Syst. Evol. Microbiol.">
        <title>The Global Catalogue of Microorganisms (GCM) 10K type strain sequencing project: providing services to taxonomists for standard genome sequencing and annotation.</title>
        <authorList>
            <consortium name="The Broad Institute Genomics Platform"/>
            <consortium name="The Broad Institute Genome Sequencing Center for Infectious Disease"/>
            <person name="Wu L."/>
            <person name="Ma J."/>
        </authorList>
    </citation>
    <scope>NUCLEOTIDE SEQUENCE [LARGE SCALE GENOMIC DNA]</scope>
    <source>
        <strain evidence="3">JCM 18198</strain>
    </source>
</reference>
<evidence type="ECO:0000313" key="2">
    <source>
        <dbReference type="EMBL" id="GAA4762586.1"/>
    </source>
</evidence>
<proteinExistence type="predicted"/>
<accession>A0ABP8ZPL7</accession>
<keyword evidence="1" id="KW-1133">Transmembrane helix</keyword>
<dbReference type="RefSeq" id="WP_264543848.1">
    <property type="nucleotide sequence ID" value="NZ_BAABIP010000007.1"/>
</dbReference>
<feature type="transmembrane region" description="Helical" evidence="1">
    <location>
        <begin position="12"/>
        <end position="33"/>
    </location>
</feature>
<organism evidence="2 3">
    <name type="scientific">Flavobacterium hankyongi</name>
    <dbReference type="NCBI Taxonomy" id="1176532"/>
    <lineage>
        <taxon>Bacteria</taxon>
        <taxon>Pseudomonadati</taxon>
        <taxon>Bacteroidota</taxon>
        <taxon>Flavobacteriia</taxon>
        <taxon>Flavobacteriales</taxon>
        <taxon>Flavobacteriaceae</taxon>
        <taxon>Flavobacterium</taxon>
    </lineage>
</organism>
<dbReference type="EMBL" id="BAABIP010000007">
    <property type="protein sequence ID" value="GAA4762586.1"/>
    <property type="molecule type" value="Genomic_DNA"/>
</dbReference>
<keyword evidence="3" id="KW-1185">Reference proteome</keyword>